<evidence type="ECO:0000313" key="8">
    <source>
        <dbReference type="EMBL" id="OFJ53249.1"/>
    </source>
</evidence>
<dbReference type="Pfam" id="PF01895">
    <property type="entry name" value="PhoU"/>
    <property type="match status" value="2"/>
</dbReference>
<protein>
    <recommendedName>
        <fullName evidence="7">PhoU domain-containing protein</fullName>
    </recommendedName>
</protein>
<dbReference type="GO" id="GO:0045936">
    <property type="term" value="P:negative regulation of phosphate metabolic process"/>
    <property type="evidence" value="ECO:0007669"/>
    <property type="project" value="InterPro"/>
</dbReference>
<gene>
    <name evidence="8" type="ORF">BEL07_13075</name>
</gene>
<dbReference type="PANTHER" id="PTHR42930:SF3">
    <property type="entry name" value="PHOSPHATE-SPECIFIC TRANSPORT SYSTEM ACCESSORY PROTEIN PHOU"/>
    <property type="match status" value="1"/>
</dbReference>
<dbReference type="InterPro" id="IPR026022">
    <property type="entry name" value="PhoU_dom"/>
</dbReference>
<sequence>MRDDFHQQLDTLRDDLARMCTLAGTALRHATAALLDGDQEAAGLVFDDVERLRLLQGTVERRTVVILARQAPVAGDLRTVVSAIRIAADADRMGGLAALVARMAVARHPGRVLPDDLIDTFGRMADMAIESADRCVDAVRTGHLDLAGDIRERDDAVEEMHADLHRRVVGASWPHGCAVASDVVLLGRFYGRFADHAAEIARRVRFQAAGVTAGI</sequence>
<dbReference type="Gene3D" id="1.20.58.220">
    <property type="entry name" value="Phosphate transport system protein phou homolog 2, domain 2"/>
    <property type="match status" value="1"/>
</dbReference>
<keyword evidence="4" id="KW-0813">Transport</keyword>
<evidence type="ECO:0000256" key="1">
    <source>
        <dbReference type="ARBA" id="ARBA00004496"/>
    </source>
</evidence>
<dbReference type="SUPFAM" id="SSF109755">
    <property type="entry name" value="PhoU-like"/>
    <property type="match status" value="1"/>
</dbReference>
<comment type="similarity">
    <text evidence="2">Belongs to the PhoU family.</text>
</comment>
<dbReference type="GO" id="GO:0006817">
    <property type="term" value="P:phosphate ion transport"/>
    <property type="evidence" value="ECO:0007669"/>
    <property type="project" value="UniProtKB-KW"/>
</dbReference>
<proteinExistence type="inferred from homology"/>
<comment type="subcellular location">
    <subcellularLocation>
        <location evidence="1">Cytoplasm</location>
    </subcellularLocation>
</comment>
<keyword evidence="6" id="KW-0592">Phosphate transport</keyword>
<accession>A0A1E8Q5C4</accession>
<evidence type="ECO:0000256" key="4">
    <source>
        <dbReference type="ARBA" id="ARBA00022448"/>
    </source>
</evidence>
<dbReference type="OrthoDB" id="9814256at2"/>
<feature type="domain" description="PhoU" evidence="7">
    <location>
        <begin position="123"/>
        <end position="204"/>
    </location>
</feature>
<evidence type="ECO:0000313" key="9">
    <source>
        <dbReference type="Proteomes" id="UP000178953"/>
    </source>
</evidence>
<dbReference type="AlphaFoldDB" id="A0A1E8Q5C4"/>
<comment type="caution">
    <text evidence="8">The sequence shown here is derived from an EMBL/GenBank/DDBJ whole genome shotgun (WGS) entry which is preliminary data.</text>
</comment>
<name>A0A1E8Q5C4_9MYCO</name>
<dbReference type="FunFam" id="1.20.58.220:FF:000004">
    <property type="entry name" value="Phosphate-specific transport system accessory protein PhoU"/>
    <property type="match status" value="1"/>
</dbReference>
<dbReference type="RefSeq" id="WP_070353540.1">
    <property type="nucleotide sequence ID" value="NZ_CP043474.1"/>
</dbReference>
<organism evidence="8 9">
    <name type="scientific">Mycolicibacterium grossiae</name>
    <dbReference type="NCBI Taxonomy" id="1552759"/>
    <lineage>
        <taxon>Bacteria</taxon>
        <taxon>Bacillati</taxon>
        <taxon>Actinomycetota</taxon>
        <taxon>Actinomycetes</taxon>
        <taxon>Mycobacteriales</taxon>
        <taxon>Mycobacteriaceae</taxon>
        <taxon>Mycolicibacterium</taxon>
    </lineage>
</organism>
<dbReference type="GO" id="GO:0030643">
    <property type="term" value="P:intracellular phosphate ion homeostasis"/>
    <property type="evidence" value="ECO:0007669"/>
    <property type="project" value="InterPro"/>
</dbReference>
<evidence type="ECO:0000256" key="5">
    <source>
        <dbReference type="ARBA" id="ARBA00022490"/>
    </source>
</evidence>
<feature type="domain" description="PhoU" evidence="7">
    <location>
        <begin position="16"/>
        <end position="102"/>
    </location>
</feature>
<reference evidence="8 9" key="1">
    <citation type="submission" date="2016-09" db="EMBL/GenBank/DDBJ databases">
        <title>genome sequence of Mycobacterium sp. 739 SCH.</title>
        <authorList>
            <person name="Greninger A.L."/>
            <person name="Qin X."/>
            <person name="Jerome K."/>
            <person name="Vora S."/>
            <person name="Quinn K."/>
        </authorList>
    </citation>
    <scope>NUCLEOTIDE SEQUENCE [LARGE SCALE GENOMIC DNA]</scope>
    <source>
        <strain evidence="8 9">SCH</strain>
    </source>
</reference>
<evidence type="ECO:0000256" key="3">
    <source>
        <dbReference type="ARBA" id="ARBA00011738"/>
    </source>
</evidence>
<keyword evidence="9" id="KW-1185">Reference proteome</keyword>
<dbReference type="GO" id="GO:0005737">
    <property type="term" value="C:cytoplasm"/>
    <property type="evidence" value="ECO:0007669"/>
    <property type="project" value="UniProtKB-SubCell"/>
</dbReference>
<dbReference type="InterPro" id="IPR028366">
    <property type="entry name" value="PhoU"/>
</dbReference>
<comment type="subunit">
    <text evidence="3">Homodimer.</text>
</comment>
<dbReference type="PANTHER" id="PTHR42930">
    <property type="entry name" value="PHOSPHATE-SPECIFIC TRANSPORT SYSTEM ACCESSORY PROTEIN PHOU"/>
    <property type="match status" value="1"/>
</dbReference>
<evidence type="ECO:0000256" key="6">
    <source>
        <dbReference type="ARBA" id="ARBA00022592"/>
    </source>
</evidence>
<evidence type="ECO:0000256" key="2">
    <source>
        <dbReference type="ARBA" id="ARBA00008107"/>
    </source>
</evidence>
<dbReference type="InterPro" id="IPR038078">
    <property type="entry name" value="PhoU-like_sf"/>
</dbReference>
<keyword evidence="5" id="KW-0963">Cytoplasm</keyword>
<dbReference type="Proteomes" id="UP000178953">
    <property type="component" value="Unassembled WGS sequence"/>
</dbReference>
<evidence type="ECO:0000259" key="7">
    <source>
        <dbReference type="Pfam" id="PF01895"/>
    </source>
</evidence>
<dbReference type="EMBL" id="MCHX01000027">
    <property type="protein sequence ID" value="OFJ53249.1"/>
    <property type="molecule type" value="Genomic_DNA"/>
</dbReference>